<sequence length="247" mass="28062">MIDSTVARFIDKSYWYRIGTHDRKEAQPRLGSDTLKMCEQTSCEKIGAKVKTRTAYVRSLPAKKRVHENLDIAWKCHWVSVRICYRSRVDHVMLKHVRKVGDANVNTQEEIKGSFGPALRQGCFRCIAMFLLAGRCHAIVHADSSALSPPSANEHERDETRHLQGTRDAEKDEERDVAHLVRKIPHFNKLTGPREQTIRVAVAKVKELLKKKRHASVTVLLDLVKMLAVVAVLSLASGYIVYRVSNK</sequence>
<name>A0ACC0WRA1_9STRA</name>
<protein>
    <submittedName>
        <fullName evidence="1">Uncharacterized protein</fullName>
    </submittedName>
</protein>
<gene>
    <name evidence="1" type="ORF">PsorP6_000845</name>
</gene>
<dbReference type="EMBL" id="CM047580">
    <property type="protein sequence ID" value="KAI9921430.1"/>
    <property type="molecule type" value="Genomic_DNA"/>
</dbReference>
<dbReference type="Proteomes" id="UP001163321">
    <property type="component" value="Chromosome 1"/>
</dbReference>
<evidence type="ECO:0000313" key="1">
    <source>
        <dbReference type="EMBL" id="KAI9921430.1"/>
    </source>
</evidence>
<accession>A0ACC0WRA1</accession>
<organism evidence="1 2">
    <name type="scientific">Peronosclerospora sorghi</name>
    <dbReference type="NCBI Taxonomy" id="230839"/>
    <lineage>
        <taxon>Eukaryota</taxon>
        <taxon>Sar</taxon>
        <taxon>Stramenopiles</taxon>
        <taxon>Oomycota</taxon>
        <taxon>Peronosporomycetes</taxon>
        <taxon>Peronosporales</taxon>
        <taxon>Peronosporaceae</taxon>
        <taxon>Peronosclerospora</taxon>
    </lineage>
</organism>
<comment type="caution">
    <text evidence="1">The sequence shown here is derived from an EMBL/GenBank/DDBJ whole genome shotgun (WGS) entry which is preliminary data.</text>
</comment>
<proteinExistence type="predicted"/>
<reference evidence="1 2" key="1">
    <citation type="journal article" date="2022" name="bioRxiv">
        <title>The genome of the oomycete Peronosclerospora sorghi, a cosmopolitan pathogen of maize and sorghum, is inflated with dispersed pseudogenes.</title>
        <authorList>
            <person name="Fletcher K."/>
            <person name="Martin F."/>
            <person name="Isakeit T."/>
            <person name="Cavanaugh K."/>
            <person name="Magill C."/>
            <person name="Michelmore R."/>
        </authorList>
    </citation>
    <scope>NUCLEOTIDE SEQUENCE [LARGE SCALE GENOMIC DNA]</scope>
    <source>
        <strain evidence="1">P6</strain>
    </source>
</reference>
<evidence type="ECO:0000313" key="2">
    <source>
        <dbReference type="Proteomes" id="UP001163321"/>
    </source>
</evidence>
<keyword evidence="2" id="KW-1185">Reference proteome</keyword>